<evidence type="ECO:0000256" key="1">
    <source>
        <dbReference type="SAM" id="MobiDB-lite"/>
    </source>
</evidence>
<reference evidence="2 3" key="1">
    <citation type="submission" date="2020-04" db="EMBL/GenBank/DDBJ databases">
        <title>MicrobeNet Type strains.</title>
        <authorList>
            <person name="Nicholson A.C."/>
        </authorList>
    </citation>
    <scope>NUCLEOTIDE SEQUENCE [LARGE SCALE GENOMIC DNA]</scope>
    <source>
        <strain evidence="2 3">DSM 45078</strain>
    </source>
</reference>
<proteinExistence type="predicted"/>
<feature type="compositionally biased region" description="Low complexity" evidence="1">
    <location>
        <begin position="463"/>
        <end position="472"/>
    </location>
</feature>
<feature type="region of interest" description="Disordered" evidence="1">
    <location>
        <begin position="341"/>
        <end position="504"/>
    </location>
</feature>
<evidence type="ECO:0000313" key="3">
    <source>
        <dbReference type="Proteomes" id="UP000565715"/>
    </source>
</evidence>
<dbReference type="InterPro" id="IPR036689">
    <property type="entry name" value="ESAT-6-like_sf"/>
</dbReference>
<feature type="compositionally biased region" description="Low complexity" evidence="1">
    <location>
        <begin position="725"/>
        <end position="743"/>
    </location>
</feature>
<accession>A0A846XF62</accession>
<dbReference type="AlphaFoldDB" id="A0A846XF62"/>
<evidence type="ECO:0008006" key="4">
    <source>
        <dbReference type="Google" id="ProtNLM"/>
    </source>
</evidence>
<feature type="compositionally biased region" description="Basic and acidic residues" evidence="1">
    <location>
        <begin position="424"/>
        <end position="436"/>
    </location>
</feature>
<feature type="region of interest" description="Disordered" evidence="1">
    <location>
        <begin position="724"/>
        <end position="777"/>
    </location>
</feature>
<feature type="region of interest" description="Disordered" evidence="1">
    <location>
        <begin position="137"/>
        <end position="165"/>
    </location>
</feature>
<feature type="compositionally biased region" description="Basic and acidic residues" evidence="1">
    <location>
        <begin position="145"/>
        <end position="165"/>
    </location>
</feature>
<dbReference type="RefSeq" id="WP_068049161.1">
    <property type="nucleotide sequence ID" value="NZ_JAAXOO010000003.1"/>
</dbReference>
<sequence>MTREPGTWAGLKQDASQDLLYFEPAAAVTGAEAAGRMVDQMLAMRAAIDDFYMDELSNFTGGTLTSGQKLAEIYNKRADRLSTVAQDHVNIGTEMANAFVQAGLYYRRTEEQNSADLDRLADFRVPVEPSAEIPMLYSDGPTYDAADHPEGTPTDAGRDGNQDDYRRLPASAVPDELQRYIGRQESISPDIVQLENSSALGFEHFRGLADNLPWGIFVLAAMRQRWWQLASHTRSELEKFEAAIEGIQDKWQGRAADRARTATRNYVDSIAPLWNSMFSMSENMFYTAEWLRRTQISMPQQDFDLRGSSVEHAVLQRYREEWEKHYAEGMRNTLREMPVLEGPIAEPKPPPTNEDNNQNTNGNGGNQGSAEKAYREGHDEGYEQGLEDGRNRDDDQSGQGSGQGEGQGGGSSSGRGDGQGQVREQGEGQEESRGSDDQSGGRGGGSSGGQTPDVPSYDQAEYGSGATSPVPGSTGGTGETGGETTPAVPSVPAADTPGETTPVTATTMLENPTAADILARLTGIPKSQLPDALKNIPITGKNGKPPTLADALSKITGIPADQMPPELHDTALEALYAQDSPYGAAESLFGAFGADLSPAGGPEGRTDSEQNVLDRLTNMLTRGIQAFAETDATLPGLDRLQHLLDPSALQQHIQHLLDPARSLEPTAGLGGGGVGAPVAEAEPLAPYPGTKPSPFPRASVAGPGLDLAGYSGIPAAAGAPGGSPGMPMMGAPAAGAGSTGNPGQNNGHAPAEFLVSRENLDEVFDESPAKVRPVIEQ</sequence>
<name>A0A846XF62_9NOCA</name>
<gene>
    <name evidence="2" type="ORF">HGA13_13140</name>
</gene>
<feature type="compositionally biased region" description="Basic and acidic residues" evidence="1">
    <location>
        <begin position="372"/>
        <end position="395"/>
    </location>
</feature>
<protein>
    <recommendedName>
        <fullName evidence="4">PPE family protein</fullName>
    </recommendedName>
</protein>
<dbReference type="SUPFAM" id="SSF140453">
    <property type="entry name" value="EsxAB dimer-like"/>
    <property type="match status" value="1"/>
</dbReference>
<evidence type="ECO:0000313" key="2">
    <source>
        <dbReference type="EMBL" id="NKY34015.1"/>
    </source>
</evidence>
<keyword evidence="3" id="KW-1185">Reference proteome</keyword>
<dbReference type="Proteomes" id="UP000565715">
    <property type="component" value="Unassembled WGS sequence"/>
</dbReference>
<organism evidence="2 3">
    <name type="scientific">Nocardia speluncae</name>
    <dbReference type="NCBI Taxonomy" id="419477"/>
    <lineage>
        <taxon>Bacteria</taxon>
        <taxon>Bacillati</taxon>
        <taxon>Actinomycetota</taxon>
        <taxon>Actinomycetes</taxon>
        <taxon>Mycobacteriales</taxon>
        <taxon>Nocardiaceae</taxon>
        <taxon>Nocardia</taxon>
    </lineage>
</organism>
<feature type="compositionally biased region" description="Basic and acidic residues" evidence="1">
    <location>
        <begin position="767"/>
        <end position="777"/>
    </location>
</feature>
<comment type="caution">
    <text evidence="2">The sequence shown here is derived from an EMBL/GenBank/DDBJ whole genome shotgun (WGS) entry which is preliminary data.</text>
</comment>
<feature type="compositionally biased region" description="Gly residues" evidence="1">
    <location>
        <begin position="399"/>
        <end position="419"/>
    </location>
</feature>
<dbReference type="EMBL" id="JAAXOO010000003">
    <property type="protein sequence ID" value="NKY34015.1"/>
    <property type="molecule type" value="Genomic_DNA"/>
</dbReference>